<dbReference type="InterPro" id="IPR001296">
    <property type="entry name" value="Glyco_trans_1"/>
</dbReference>
<proteinExistence type="predicted"/>
<dbReference type="GO" id="GO:0016758">
    <property type="term" value="F:hexosyltransferase activity"/>
    <property type="evidence" value="ECO:0007669"/>
    <property type="project" value="TreeGrafter"/>
</dbReference>
<dbReference type="Gene3D" id="3.40.50.2000">
    <property type="entry name" value="Glycogen Phosphorylase B"/>
    <property type="match status" value="2"/>
</dbReference>
<evidence type="ECO:0000313" key="4">
    <source>
        <dbReference type="Proteomes" id="UP000018211"/>
    </source>
</evidence>
<evidence type="ECO:0000313" key="3">
    <source>
        <dbReference type="EMBL" id="CCO48262.1"/>
    </source>
</evidence>
<dbReference type="Proteomes" id="UP000018211">
    <property type="component" value="Unassembled WGS sequence"/>
</dbReference>
<dbReference type="InterPro" id="IPR050194">
    <property type="entry name" value="Glycosyltransferase_grp1"/>
</dbReference>
<dbReference type="EMBL" id="CAOF01000140">
    <property type="protein sequence ID" value="CCO48262.1"/>
    <property type="molecule type" value="Genomic_DNA"/>
</dbReference>
<gene>
    <name evidence="3" type="ORF">VIBNISOn1_480061</name>
</gene>
<dbReference type="Pfam" id="PF00534">
    <property type="entry name" value="Glycos_transf_1"/>
    <property type="match status" value="1"/>
</dbReference>
<protein>
    <submittedName>
        <fullName evidence="3">Glycosyl transferase</fullName>
    </submittedName>
</protein>
<feature type="domain" description="Glycosyltransferase subfamily 4-like N-terminal" evidence="2">
    <location>
        <begin position="19"/>
        <end position="204"/>
    </location>
</feature>
<feature type="domain" description="Glycosyl transferase family 1" evidence="1">
    <location>
        <begin position="223"/>
        <end position="383"/>
    </location>
</feature>
<dbReference type="InterPro" id="IPR028098">
    <property type="entry name" value="Glyco_trans_4-like_N"/>
</dbReference>
<accession>A0AAV2VUH2</accession>
<dbReference type="PANTHER" id="PTHR45947:SF3">
    <property type="entry name" value="SULFOQUINOVOSYL TRANSFERASE SQD2"/>
    <property type="match status" value="1"/>
</dbReference>
<dbReference type="Pfam" id="PF13439">
    <property type="entry name" value="Glyco_transf_4"/>
    <property type="match status" value="1"/>
</dbReference>
<reference evidence="3 4" key="1">
    <citation type="journal article" date="2013" name="ISME J.">
        <title>Comparative genomics of pathogenic lineages of Vibrio nigripulchritudo identifies virulence-associated traits.</title>
        <authorList>
            <person name="Goudenege D."/>
            <person name="Labreuche Y."/>
            <person name="Krin E."/>
            <person name="Ansquer D."/>
            <person name="Mangenot S."/>
            <person name="Calteau A."/>
            <person name="Medigue C."/>
            <person name="Mazel D."/>
            <person name="Polz M.F."/>
            <person name="Le Roux F."/>
        </authorList>
    </citation>
    <scope>NUCLEOTIDE SEQUENCE [LARGE SCALE GENOMIC DNA]</scope>
    <source>
        <strain evidence="3 4">SOn1</strain>
    </source>
</reference>
<dbReference type="SUPFAM" id="SSF53756">
    <property type="entry name" value="UDP-Glycosyltransferase/glycogen phosphorylase"/>
    <property type="match status" value="1"/>
</dbReference>
<comment type="caution">
    <text evidence="3">The sequence shown here is derived from an EMBL/GenBank/DDBJ whole genome shotgun (WGS) entry which is preliminary data.</text>
</comment>
<sequence length="405" mass="45336">MHILFLTDNFPPEGNAPATRTYEHAIRWVEAGHKVTVITCAPNFPEGKVFDGYKNSLYQKKDMDGISVVRVKTYITANEGFVKRILDYMSFMVAALIAGLFQKKPDVIVATSPQFFCACAGWLLSFFKRKPFVFELRDIWPASITAVGAMKDSLAIRLLEKIELFLYRRASSIIAVTHSFKDELVERGIDGNKIDIILNGVDLTKYEPVKRKDEELENLYDLKGKFVAGYIGTHGMAHGLENIVSVAERLQGHDDICIIFAGGGAARQRVVDLVVEKELANVVLIERQPKEMMPRLWSLCDVSLVPLKNSDLFRTVIPSKIFECMGMGIPTIMSVPEGEATGIIQDTKSGLTVEPENVAAISEAILSLKNNVEQYRKLRKNSIEAAPQFSRALLAERMLETFEKL</sequence>
<dbReference type="PANTHER" id="PTHR45947">
    <property type="entry name" value="SULFOQUINOVOSYL TRANSFERASE SQD2"/>
    <property type="match status" value="1"/>
</dbReference>
<organism evidence="3 4">
    <name type="scientific">Vibrio nigripulchritudo SOn1</name>
    <dbReference type="NCBI Taxonomy" id="1238450"/>
    <lineage>
        <taxon>Bacteria</taxon>
        <taxon>Pseudomonadati</taxon>
        <taxon>Pseudomonadota</taxon>
        <taxon>Gammaproteobacteria</taxon>
        <taxon>Vibrionales</taxon>
        <taxon>Vibrionaceae</taxon>
        <taxon>Vibrio</taxon>
    </lineage>
</organism>
<evidence type="ECO:0000259" key="1">
    <source>
        <dbReference type="Pfam" id="PF00534"/>
    </source>
</evidence>
<keyword evidence="3" id="KW-0808">Transferase</keyword>
<dbReference type="CDD" id="cd03794">
    <property type="entry name" value="GT4_WbuB-like"/>
    <property type="match status" value="1"/>
</dbReference>
<dbReference type="AlphaFoldDB" id="A0AAV2VUH2"/>
<evidence type="ECO:0000259" key="2">
    <source>
        <dbReference type="Pfam" id="PF13439"/>
    </source>
</evidence>
<name>A0AAV2VUH2_9VIBR</name>
<dbReference type="RefSeq" id="WP_022612807.1">
    <property type="nucleotide sequence ID" value="NZ_LK391965.1"/>
</dbReference>